<keyword evidence="1" id="KW-1133">Transmembrane helix</keyword>
<dbReference type="AlphaFoldDB" id="A0A2S2Q4L6"/>
<sequence length="107" mass="12732">MTLKISKFIYIRYIVKKKKKKIIINNQNKIKIIRRVSITQNKKKNIMNKNELRKHLCVICNSLLELKKKSNIIVFLATRKKTIIIIIIIIYTAVSVWLCDERRSTSM</sequence>
<name>A0A2S2Q4L6_9HEMI</name>
<reference evidence="2" key="1">
    <citation type="submission" date="2018-04" db="EMBL/GenBank/DDBJ databases">
        <title>Transcriptome assembly of Sipha flava.</title>
        <authorList>
            <person name="Scully E.D."/>
            <person name="Geib S.M."/>
            <person name="Palmer N.A."/>
            <person name="Koch K."/>
            <person name="Bradshaw J."/>
            <person name="Heng-Moss T."/>
            <person name="Sarath G."/>
        </authorList>
    </citation>
    <scope>NUCLEOTIDE SEQUENCE</scope>
</reference>
<evidence type="ECO:0000256" key="1">
    <source>
        <dbReference type="SAM" id="Phobius"/>
    </source>
</evidence>
<feature type="transmembrane region" description="Helical" evidence="1">
    <location>
        <begin position="82"/>
        <end position="98"/>
    </location>
</feature>
<organism evidence="2">
    <name type="scientific">Sipha flava</name>
    <name type="common">yellow sugarcane aphid</name>
    <dbReference type="NCBI Taxonomy" id="143950"/>
    <lineage>
        <taxon>Eukaryota</taxon>
        <taxon>Metazoa</taxon>
        <taxon>Ecdysozoa</taxon>
        <taxon>Arthropoda</taxon>
        <taxon>Hexapoda</taxon>
        <taxon>Insecta</taxon>
        <taxon>Pterygota</taxon>
        <taxon>Neoptera</taxon>
        <taxon>Paraneoptera</taxon>
        <taxon>Hemiptera</taxon>
        <taxon>Sternorrhyncha</taxon>
        <taxon>Aphidomorpha</taxon>
        <taxon>Aphidoidea</taxon>
        <taxon>Aphididae</taxon>
        <taxon>Sipha</taxon>
    </lineage>
</organism>
<protein>
    <submittedName>
        <fullName evidence="2">Uncharacterized protein</fullName>
    </submittedName>
</protein>
<keyword evidence="1" id="KW-0472">Membrane</keyword>
<keyword evidence="1" id="KW-0812">Transmembrane</keyword>
<gene>
    <name evidence="2" type="ORF">g.12622</name>
</gene>
<accession>A0A2S2Q4L6</accession>
<dbReference type="EMBL" id="GGMS01003463">
    <property type="protein sequence ID" value="MBY72666.1"/>
    <property type="molecule type" value="Transcribed_RNA"/>
</dbReference>
<evidence type="ECO:0000313" key="2">
    <source>
        <dbReference type="EMBL" id="MBY72666.1"/>
    </source>
</evidence>
<proteinExistence type="predicted"/>